<dbReference type="InterPro" id="IPR029058">
    <property type="entry name" value="AB_hydrolase_fold"/>
</dbReference>
<name>A0A2T3YR31_TRIA4</name>
<dbReference type="SUPFAM" id="SSF53474">
    <property type="entry name" value="alpha/beta-Hydrolases"/>
    <property type="match status" value="1"/>
</dbReference>
<dbReference type="STRING" id="1042311.A0A2T3YR31"/>
<keyword evidence="3" id="KW-1185">Reference proteome</keyword>
<organism evidence="2 3">
    <name type="scientific">Trichoderma asperellum (strain ATCC 204424 / CBS 433.97 / NBRC 101777)</name>
    <dbReference type="NCBI Taxonomy" id="1042311"/>
    <lineage>
        <taxon>Eukaryota</taxon>
        <taxon>Fungi</taxon>
        <taxon>Dikarya</taxon>
        <taxon>Ascomycota</taxon>
        <taxon>Pezizomycotina</taxon>
        <taxon>Sordariomycetes</taxon>
        <taxon>Hypocreomycetidae</taxon>
        <taxon>Hypocreales</taxon>
        <taxon>Hypocreaceae</taxon>
        <taxon>Trichoderma</taxon>
    </lineage>
</organism>
<dbReference type="InterPro" id="IPR050466">
    <property type="entry name" value="Carboxylest/Gibb_receptor"/>
</dbReference>
<accession>A0A2T3YR31</accession>
<reference evidence="2 3" key="1">
    <citation type="submission" date="2016-07" db="EMBL/GenBank/DDBJ databases">
        <title>Multiple horizontal gene transfer events from other fungi enriched the ability of initially mycotrophic Trichoderma (Ascomycota) to feed on dead plant biomass.</title>
        <authorList>
            <consortium name="DOE Joint Genome Institute"/>
            <person name="Aerts A."/>
            <person name="Atanasova L."/>
            <person name="Chenthamara K."/>
            <person name="Zhang J."/>
            <person name="Grujic M."/>
            <person name="Henrissat B."/>
            <person name="Kuo A."/>
            <person name="Salamov A."/>
            <person name="Lipzen A."/>
            <person name="Labutti K."/>
            <person name="Barry K."/>
            <person name="Miao Y."/>
            <person name="Rahimi M.J."/>
            <person name="Shen Q."/>
            <person name="Grigoriev I.V."/>
            <person name="Kubicek C.P."/>
            <person name="Druzhinina I.S."/>
        </authorList>
    </citation>
    <scope>NUCLEOTIDE SEQUENCE [LARGE SCALE GENOMIC DNA]</scope>
    <source>
        <strain evidence="2 3">CBS 433.97</strain>
    </source>
</reference>
<feature type="domain" description="Alpha/beta hydrolase fold-3" evidence="1">
    <location>
        <begin position="48"/>
        <end position="167"/>
    </location>
</feature>
<proteinExistence type="predicted"/>
<evidence type="ECO:0000259" key="1">
    <source>
        <dbReference type="Pfam" id="PF07859"/>
    </source>
</evidence>
<sequence length="332" mass="37446">MAVQWQDDSIFNHFTVFEETFKTVGSHKIMAAILIPKGLAPGVHPAIFNFHGGFLVNAHSLFAPFFPIWSLKLALENKAIIVSPDYRLLPSENGVADILEDLEDFWQWSRNDNFAKMLQNRSPEHSLDVSRLLLTGSSAGGYAAIQLALTHPDDIQAVATAYPFVNPRDPIMLSGPRDDEPTILRMAREEMPSKTSVLDWIEEKKNTVTTKAGFERTLFAAAAAQYGLYHSKIFDPRGLNRPEFIPIERLQAGARLPKKIWILHGNADSVVHLRTTQEFVDLILEKLPDTTVRFDVAGGEDHAFDHFKTSWELHAMGALDFVKRSWLEASYY</sequence>
<gene>
    <name evidence="2" type="ORF">M441DRAFT_454457</name>
</gene>
<dbReference type="InterPro" id="IPR013094">
    <property type="entry name" value="AB_hydrolase_3"/>
</dbReference>
<dbReference type="AlphaFoldDB" id="A0A2T3YR31"/>
<dbReference type="Proteomes" id="UP000240493">
    <property type="component" value="Unassembled WGS sequence"/>
</dbReference>
<dbReference type="Gene3D" id="3.40.50.1820">
    <property type="entry name" value="alpha/beta hydrolase"/>
    <property type="match status" value="1"/>
</dbReference>
<evidence type="ECO:0000313" key="2">
    <source>
        <dbReference type="EMBL" id="PTB34966.1"/>
    </source>
</evidence>
<dbReference type="Pfam" id="PF07859">
    <property type="entry name" value="Abhydrolase_3"/>
    <property type="match status" value="1"/>
</dbReference>
<dbReference type="GO" id="GO:0016787">
    <property type="term" value="F:hydrolase activity"/>
    <property type="evidence" value="ECO:0007669"/>
    <property type="project" value="InterPro"/>
</dbReference>
<dbReference type="PANTHER" id="PTHR23024:SF339">
    <property type="entry name" value="ALPHA_BETA HYDROLASE FOLD-3 DOMAIN-CONTAINING PROTEIN"/>
    <property type="match status" value="1"/>
</dbReference>
<dbReference type="OrthoDB" id="19653at2759"/>
<evidence type="ECO:0000313" key="3">
    <source>
        <dbReference type="Proteomes" id="UP000240493"/>
    </source>
</evidence>
<protein>
    <recommendedName>
        <fullName evidence="1">Alpha/beta hydrolase fold-3 domain-containing protein</fullName>
    </recommendedName>
</protein>
<dbReference type="EMBL" id="KZ679286">
    <property type="protein sequence ID" value="PTB34966.1"/>
    <property type="molecule type" value="Genomic_DNA"/>
</dbReference>
<dbReference type="PANTHER" id="PTHR23024">
    <property type="entry name" value="ARYLACETAMIDE DEACETYLASE"/>
    <property type="match status" value="1"/>
</dbReference>